<accession>A0A231H1U7</accession>
<dbReference type="AlphaFoldDB" id="A0A231H1U7"/>
<dbReference type="PIRSF" id="PIRSF029171">
    <property type="entry name" value="Esterase_LipA"/>
    <property type="match status" value="1"/>
</dbReference>
<sequence length="439" mass="45489">MVPARWPRSTRPRYVGFMSRVSSPTKIARNRRARRGRLVVAAALVSIAATTATAAADPTGSTGVPEGQAFYDAPAEAIAGPHGSVIRARSITGDPGLPGARNLLVLYRSVDLQGHPVAVSGTLAVPDGTPPPDGWPLISWAHGTTGVADICAPSRDTGPDYPAHDYTAQVREVQQHWLAAGYAVAQTDYQGLGTPGPHGYLIGATEARAVADMALAARELDASIGTRWAAIGHSQGGQAAIFTDAQARAWAPGLDLRAVVALAPASQVEFGIGAQRVASTVGAGEALAGTLGNSNAFLPLLIRGAQTAENIDPARFLTPRALSLLPDADTGCIGALRAPDSWGGLPADAAFSPLGDAAPFLRVLTDNDPSTLRVDAPLLVLQGSADTTVPPRATDAMVARLRLADQQVTYRTYPGADHRGVLQASLPDALVWVGARFTS</sequence>
<proteinExistence type="predicted"/>
<dbReference type="GO" id="GO:0008236">
    <property type="term" value="F:serine-type peptidase activity"/>
    <property type="evidence" value="ECO:0007669"/>
    <property type="project" value="InterPro"/>
</dbReference>
<dbReference type="GO" id="GO:0004806">
    <property type="term" value="F:triacylglycerol lipase activity"/>
    <property type="evidence" value="ECO:0007669"/>
    <property type="project" value="InterPro"/>
</dbReference>
<organism evidence="2 3">
    <name type="scientific">Nocardia cerradoensis</name>
    <dbReference type="NCBI Taxonomy" id="85688"/>
    <lineage>
        <taxon>Bacteria</taxon>
        <taxon>Bacillati</taxon>
        <taxon>Actinomycetota</taxon>
        <taxon>Actinomycetes</taxon>
        <taxon>Mycobacteriales</taxon>
        <taxon>Nocardiaceae</taxon>
        <taxon>Nocardia</taxon>
    </lineage>
</organism>
<dbReference type="InterPro" id="IPR005152">
    <property type="entry name" value="Lipase_secreted"/>
</dbReference>
<dbReference type="Proteomes" id="UP000215506">
    <property type="component" value="Unassembled WGS sequence"/>
</dbReference>
<dbReference type="GO" id="GO:0006508">
    <property type="term" value="P:proteolysis"/>
    <property type="evidence" value="ECO:0007669"/>
    <property type="project" value="InterPro"/>
</dbReference>
<dbReference type="SUPFAM" id="SSF53474">
    <property type="entry name" value="alpha/beta-Hydrolases"/>
    <property type="match status" value="1"/>
</dbReference>
<dbReference type="Pfam" id="PF00326">
    <property type="entry name" value="Peptidase_S9"/>
    <property type="match status" value="1"/>
</dbReference>
<evidence type="ECO:0000259" key="1">
    <source>
        <dbReference type="Pfam" id="PF00326"/>
    </source>
</evidence>
<feature type="domain" description="Peptidase S9 prolyl oligopeptidase catalytic" evidence="1">
    <location>
        <begin position="372"/>
        <end position="420"/>
    </location>
</feature>
<evidence type="ECO:0000313" key="3">
    <source>
        <dbReference type="Proteomes" id="UP000215506"/>
    </source>
</evidence>
<dbReference type="Gene3D" id="3.40.50.1820">
    <property type="entry name" value="alpha/beta hydrolase"/>
    <property type="match status" value="2"/>
</dbReference>
<name>A0A231H1U7_9NOCA</name>
<protein>
    <recommendedName>
        <fullName evidence="1">Peptidase S9 prolyl oligopeptidase catalytic domain-containing protein</fullName>
    </recommendedName>
</protein>
<evidence type="ECO:0000313" key="2">
    <source>
        <dbReference type="EMBL" id="OXR42797.1"/>
    </source>
</evidence>
<reference evidence="2 3" key="1">
    <citation type="submission" date="2017-07" db="EMBL/GenBank/DDBJ databases">
        <title>First draft Genome Sequence of Nocardia cerradoensis isolated from human infection.</title>
        <authorList>
            <person name="Carrasco G."/>
        </authorList>
    </citation>
    <scope>NUCLEOTIDE SEQUENCE [LARGE SCALE GENOMIC DNA]</scope>
    <source>
        <strain evidence="2 3">CNM20130759</strain>
    </source>
</reference>
<dbReference type="InterPro" id="IPR029058">
    <property type="entry name" value="AB_hydrolase_fold"/>
</dbReference>
<dbReference type="GO" id="GO:0016042">
    <property type="term" value="P:lipid catabolic process"/>
    <property type="evidence" value="ECO:0007669"/>
    <property type="project" value="InterPro"/>
</dbReference>
<dbReference type="PANTHER" id="PTHR34853:SF1">
    <property type="entry name" value="LIPASE 5"/>
    <property type="match status" value="1"/>
</dbReference>
<gene>
    <name evidence="2" type="ORF">B7C42_05135</name>
</gene>
<keyword evidence="3" id="KW-1185">Reference proteome</keyword>
<dbReference type="PANTHER" id="PTHR34853">
    <property type="match status" value="1"/>
</dbReference>
<dbReference type="EMBL" id="NGAF01000012">
    <property type="protein sequence ID" value="OXR42797.1"/>
    <property type="molecule type" value="Genomic_DNA"/>
</dbReference>
<comment type="caution">
    <text evidence="2">The sequence shown here is derived from an EMBL/GenBank/DDBJ whole genome shotgun (WGS) entry which is preliminary data.</text>
</comment>
<dbReference type="InterPro" id="IPR001375">
    <property type="entry name" value="Peptidase_S9_cat"/>
</dbReference>